<gene>
    <name evidence="4" type="ORF">MELLADRAFT_90558</name>
</gene>
<dbReference type="HOGENOM" id="CLU_1468492_0_0_1"/>
<dbReference type="AlphaFoldDB" id="F4RXC4"/>
<dbReference type="GeneID" id="18935615"/>
<evidence type="ECO:0000259" key="3">
    <source>
        <dbReference type="Pfam" id="PF07651"/>
    </source>
</evidence>
<dbReference type="GO" id="GO:0030479">
    <property type="term" value="C:actin cortical patch"/>
    <property type="evidence" value="ECO:0007669"/>
    <property type="project" value="TreeGrafter"/>
</dbReference>
<organism evidence="5">
    <name type="scientific">Melampsora larici-populina (strain 98AG31 / pathotype 3-4-7)</name>
    <name type="common">Poplar leaf rust fungus</name>
    <dbReference type="NCBI Taxonomy" id="747676"/>
    <lineage>
        <taxon>Eukaryota</taxon>
        <taxon>Fungi</taxon>
        <taxon>Dikarya</taxon>
        <taxon>Basidiomycota</taxon>
        <taxon>Pucciniomycotina</taxon>
        <taxon>Pucciniomycetes</taxon>
        <taxon>Pucciniales</taxon>
        <taxon>Melampsoraceae</taxon>
        <taxon>Melampsora</taxon>
    </lineage>
</organism>
<dbReference type="PANTHER" id="PTHR10407">
    <property type="entry name" value="HUNTINGTIN INTERACTING PROTEIN 1"/>
    <property type="match status" value="1"/>
</dbReference>
<dbReference type="PANTHER" id="PTHR10407:SF15">
    <property type="entry name" value="HUNTINGTIN INTERACTING PROTEIN 1"/>
    <property type="match status" value="1"/>
</dbReference>
<dbReference type="InterPro" id="IPR011417">
    <property type="entry name" value="ANTH_dom"/>
</dbReference>
<evidence type="ECO:0000313" key="4">
    <source>
        <dbReference type="EMBL" id="EGG02940.1"/>
    </source>
</evidence>
<evidence type="ECO:0000256" key="2">
    <source>
        <dbReference type="SAM" id="MobiDB-lite"/>
    </source>
</evidence>
<dbReference type="GO" id="GO:0043325">
    <property type="term" value="F:phosphatidylinositol-3,4-bisphosphate binding"/>
    <property type="evidence" value="ECO:0007669"/>
    <property type="project" value="TreeGrafter"/>
</dbReference>
<sequence length="184" mass="21038">MFKALIMVHKVLQEDHPLTVREGQPQSGYGALIHAYVSTILAKHRFHRQHPEFDGLLQYKEYISLNNIDDPNEGAMHCRADAMGALQPLRDNYKYLTGLINISKLPQEPPHLTNSGDAPELLRRPAKTPERKNKYEALANLYSQLRTEYLGMLSKFKAMQSKANSAQEAIDQMERRKGILKLKI</sequence>
<dbReference type="InterPro" id="IPR030224">
    <property type="entry name" value="Sla2_fam"/>
</dbReference>
<protein>
    <recommendedName>
        <fullName evidence="3">AP180 N-terminal homology (ANTH) domain-containing protein</fullName>
    </recommendedName>
</protein>
<feature type="region of interest" description="Disordered" evidence="2">
    <location>
        <begin position="107"/>
        <end position="129"/>
    </location>
</feature>
<dbReference type="GO" id="GO:0007015">
    <property type="term" value="P:actin filament organization"/>
    <property type="evidence" value="ECO:0007669"/>
    <property type="project" value="TreeGrafter"/>
</dbReference>
<keyword evidence="5" id="KW-1185">Reference proteome</keyword>
<dbReference type="GO" id="GO:0035615">
    <property type="term" value="F:clathrin adaptor activity"/>
    <property type="evidence" value="ECO:0007669"/>
    <property type="project" value="TreeGrafter"/>
</dbReference>
<dbReference type="STRING" id="747676.F4RXC4"/>
<dbReference type="GO" id="GO:0051015">
    <property type="term" value="F:actin filament binding"/>
    <property type="evidence" value="ECO:0007669"/>
    <property type="project" value="TreeGrafter"/>
</dbReference>
<dbReference type="InParanoid" id="F4RXC4"/>
<dbReference type="GO" id="GO:0006897">
    <property type="term" value="P:endocytosis"/>
    <property type="evidence" value="ECO:0007669"/>
    <property type="project" value="InterPro"/>
</dbReference>
<dbReference type="OrthoDB" id="10262320at2759"/>
<feature type="coiled-coil region" evidence="1">
    <location>
        <begin position="156"/>
        <end position="183"/>
    </location>
</feature>
<evidence type="ECO:0000313" key="5">
    <source>
        <dbReference type="Proteomes" id="UP000001072"/>
    </source>
</evidence>
<accession>F4RXC4</accession>
<dbReference type="RefSeq" id="XP_007413733.1">
    <property type="nucleotide sequence ID" value="XM_007413671.1"/>
</dbReference>
<dbReference type="Pfam" id="PF07651">
    <property type="entry name" value="ANTH"/>
    <property type="match status" value="1"/>
</dbReference>
<name>F4RXC4_MELLP</name>
<dbReference type="GO" id="GO:0030136">
    <property type="term" value="C:clathrin-coated vesicle"/>
    <property type="evidence" value="ECO:0007669"/>
    <property type="project" value="TreeGrafter"/>
</dbReference>
<dbReference type="Proteomes" id="UP000001072">
    <property type="component" value="Unassembled WGS sequence"/>
</dbReference>
<feature type="compositionally biased region" description="Basic and acidic residues" evidence="2">
    <location>
        <begin position="120"/>
        <end position="129"/>
    </location>
</feature>
<reference evidence="5" key="1">
    <citation type="journal article" date="2011" name="Proc. Natl. Acad. Sci. U.S.A.">
        <title>Obligate biotrophy features unraveled by the genomic analysis of rust fungi.</title>
        <authorList>
            <person name="Duplessis S."/>
            <person name="Cuomo C.A."/>
            <person name="Lin Y.-C."/>
            <person name="Aerts A."/>
            <person name="Tisserant E."/>
            <person name="Veneault-Fourrey C."/>
            <person name="Joly D.L."/>
            <person name="Hacquard S."/>
            <person name="Amselem J."/>
            <person name="Cantarel B.L."/>
            <person name="Chiu R."/>
            <person name="Coutinho P.M."/>
            <person name="Feau N."/>
            <person name="Field M."/>
            <person name="Frey P."/>
            <person name="Gelhaye E."/>
            <person name="Goldberg J."/>
            <person name="Grabherr M.G."/>
            <person name="Kodira C.D."/>
            <person name="Kohler A."/>
            <person name="Kuees U."/>
            <person name="Lindquist E.A."/>
            <person name="Lucas S.M."/>
            <person name="Mago R."/>
            <person name="Mauceli E."/>
            <person name="Morin E."/>
            <person name="Murat C."/>
            <person name="Pangilinan J.L."/>
            <person name="Park R."/>
            <person name="Pearson M."/>
            <person name="Quesneville H."/>
            <person name="Rouhier N."/>
            <person name="Sakthikumar S."/>
            <person name="Salamov A.A."/>
            <person name="Schmutz J."/>
            <person name="Selles B."/>
            <person name="Shapiro H."/>
            <person name="Tanguay P."/>
            <person name="Tuskan G.A."/>
            <person name="Henrissat B."/>
            <person name="Van de Peer Y."/>
            <person name="Rouze P."/>
            <person name="Ellis J.G."/>
            <person name="Dodds P.N."/>
            <person name="Schein J.E."/>
            <person name="Zhong S."/>
            <person name="Hamelin R.C."/>
            <person name="Grigoriev I.V."/>
            <person name="Szabo L.J."/>
            <person name="Martin F."/>
        </authorList>
    </citation>
    <scope>NUCLEOTIDE SEQUENCE [LARGE SCALE GENOMIC DNA]</scope>
    <source>
        <strain evidence="5">98AG31 / pathotype 3-4-7</strain>
    </source>
</reference>
<dbReference type="GO" id="GO:0080025">
    <property type="term" value="F:phosphatidylinositol-3,5-bisphosphate binding"/>
    <property type="evidence" value="ECO:0007669"/>
    <property type="project" value="TreeGrafter"/>
</dbReference>
<dbReference type="GO" id="GO:0048268">
    <property type="term" value="P:clathrin coat assembly"/>
    <property type="evidence" value="ECO:0007669"/>
    <property type="project" value="TreeGrafter"/>
</dbReference>
<evidence type="ECO:0000256" key="1">
    <source>
        <dbReference type="SAM" id="Coils"/>
    </source>
</evidence>
<dbReference type="eggNOG" id="KOG0980">
    <property type="taxonomic scope" value="Eukaryota"/>
</dbReference>
<dbReference type="EMBL" id="GL883127">
    <property type="protein sequence ID" value="EGG02940.1"/>
    <property type="molecule type" value="Genomic_DNA"/>
</dbReference>
<dbReference type="VEuPathDB" id="FungiDB:MELLADRAFT_90558"/>
<dbReference type="GO" id="GO:0032051">
    <property type="term" value="F:clathrin light chain binding"/>
    <property type="evidence" value="ECO:0007669"/>
    <property type="project" value="TreeGrafter"/>
</dbReference>
<proteinExistence type="predicted"/>
<dbReference type="KEGG" id="mlr:MELLADRAFT_90558"/>
<feature type="domain" description="AP180 N-terminal homology (ANTH)" evidence="3">
    <location>
        <begin position="2"/>
        <end position="102"/>
    </location>
</feature>
<keyword evidence="1" id="KW-0175">Coiled coil</keyword>